<dbReference type="HOGENOM" id="CLU_031816_1_0_1"/>
<dbReference type="InterPro" id="IPR036412">
    <property type="entry name" value="HAD-like_sf"/>
</dbReference>
<keyword evidence="8" id="KW-0067">ATP-binding</keyword>
<evidence type="ECO:0000256" key="5">
    <source>
        <dbReference type="ARBA" id="ARBA00022723"/>
    </source>
</evidence>
<dbReference type="GO" id="GO:0009117">
    <property type="term" value="P:nucleotide metabolic process"/>
    <property type="evidence" value="ECO:0007669"/>
    <property type="project" value="UniProtKB-KW"/>
</dbReference>
<evidence type="ECO:0000256" key="11">
    <source>
        <dbReference type="ARBA" id="ARBA00047413"/>
    </source>
</evidence>
<dbReference type="GO" id="GO:0005524">
    <property type="term" value="F:ATP binding"/>
    <property type="evidence" value="ECO:0007669"/>
    <property type="project" value="UniProtKB-KW"/>
</dbReference>
<dbReference type="VEuPathDB" id="FungiDB:PMAA_006560"/>
<comment type="catalytic activity">
    <reaction evidence="11">
        <text>IMP + H2O = inosine + phosphate</text>
        <dbReference type="Rhea" id="RHEA:27718"/>
        <dbReference type="ChEBI" id="CHEBI:15377"/>
        <dbReference type="ChEBI" id="CHEBI:17596"/>
        <dbReference type="ChEBI" id="CHEBI:43474"/>
        <dbReference type="ChEBI" id="CHEBI:58053"/>
        <dbReference type="EC" id="3.1.3.99"/>
    </reaction>
</comment>
<dbReference type="AlphaFoldDB" id="B6QU70"/>
<protein>
    <recommendedName>
        <fullName evidence="4 12">IMP-specific 5'-nucleotidase 1</fullName>
        <ecNumber evidence="12">3.1.3.-</ecNumber>
    </recommendedName>
</protein>
<dbReference type="PANTHER" id="PTHR28213">
    <property type="entry name" value="IMP-SPECIFIC 5'-NUCLEOTIDASE 1"/>
    <property type="match status" value="1"/>
</dbReference>
<keyword evidence="9 12" id="KW-0460">Magnesium</keyword>
<dbReference type="Pfam" id="PF06437">
    <property type="entry name" value="ISN1"/>
    <property type="match status" value="1"/>
</dbReference>
<evidence type="ECO:0000256" key="4">
    <source>
        <dbReference type="ARBA" id="ARBA00015544"/>
    </source>
</evidence>
<reference evidence="14" key="1">
    <citation type="journal article" date="2015" name="Genome Announc.">
        <title>Genome sequence of the AIDS-associated pathogen Penicillium marneffei (ATCC18224) and its near taxonomic relative Talaromyces stipitatus (ATCC10500).</title>
        <authorList>
            <person name="Nierman W.C."/>
            <person name="Fedorova-Abrams N.D."/>
            <person name="Andrianopoulos A."/>
        </authorList>
    </citation>
    <scope>NUCLEOTIDE SEQUENCE [LARGE SCALE GENOMIC DNA]</scope>
    <source>
        <strain evidence="14">ATCC 18224 / CBS 334.59 / QM 7333</strain>
    </source>
</reference>
<organism evidence="13 14">
    <name type="scientific">Talaromyces marneffei (strain ATCC 18224 / CBS 334.59 / QM 7333)</name>
    <name type="common">Penicillium marneffei</name>
    <dbReference type="NCBI Taxonomy" id="441960"/>
    <lineage>
        <taxon>Eukaryota</taxon>
        <taxon>Fungi</taxon>
        <taxon>Dikarya</taxon>
        <taxon>Ascomycota</taxon>
        <taxon>Pezizomycotina</taxon>
        <taxon>Eurotiomycetes</taxon>
        <taxon>Eurotiomycetidae</taxon>
        <taxon>Eurotiales</taxon>
        <taxon>Trichocomaceae</taxon>
        <taxon>Talaromyces</taxon>
        <taxon>Talaromyces sect. Talaromyces</taxon>
    </lineage>
</organism>
<dbReference type="STRING" id="441960.B6QU70"/>
<dbReference type="GO" id="GO:0008253">
    <property type="term" value="F:5'-nucleotidase activity"/>
    <property type="evidence" value="ECO:0007669"/>
    <property type="project" value="InterPro"/>
</dbReference>
<evidence type="ECO:0000256" key="8">
    <source>
        <dbReference type="ARBA" id="ARBA00022840"/>
    </source>
</evidence>
<keyword evidence="14" id="KW-1185">Reference proteome</keyword>
<evidence type="ECO:0000256" key="2">
    <source>
        <dbReference type="ARBA" id="ARBA00005307"/>
    </source>
</evidence>
<dbReference type="InterPro" id="IPR009453">
    <property type="entry name" value="ISN1"/>
</dbReference>
<dbReference type="PhylomeDB" id="B6QU70"/>
<name>B6QU70_TALMQ</name>
<comment type="subunit">
    <text evidence="3 12">Homotetramer.</text>
</comment>
<dbReference type="GO" id="GO:0071592">
    <property type="term" value="P:nicotinic acid riboside biosynthetic process"/>
    <property type="evidence" value="ECO:0007669"/>
    <property type="project" value="TreeGrafter"/>
</dbReference>
<comment type="cofactor">
    <cofactor evidence="1 12">
        <name>Mg(2+)</name>
        <dbReference type="ChEBI" id="CHEBI:18420"/>
    </cofactor>
</comment>
<evidence type="ECO:0000256" key="7">
    <source>
        <dbReference type="ARBA" id="ARBA00022801"/>
    </source>
</evidence>
<dbReference type="EMBL" id="DS995905">
    <property type="protein sequence ID" value="EEA19889.1"/>
    <property type="molecule type" value="Genomic_DNA"/>
</dbReference>
<proteinExistence type="inferred from homology"/>
<dbReference type="PIRSF" id="PIRSF028836">
    <property type="entry name" value="ISN1"/>
    <property type="match status" value="1"/>
</dbReference>
<dbReference type="OrthoDB" id="185373at2759"/>
<evidence type="ECO:0000256" key="3">
    <source>
        <dbReference type="ARBA" id="ARBA00011881"/>
    </source>
</evidence>
<comment type="function">
    <text evidence="12">IMP-specific 5'-nucleotidase involved in IMP (inositol monophosphate) degradation.</text>
</comment>
<evidence type="ECO:0000256" key="1">
    <source>
        <dbReference type="ARBA" id="ARBA00001946"/>
    </source>
</evidence>
<keyword evidence="6" id="KW-0547">Nucleotide-binding</keyword>
<evidence type="ECO:0000313" key="14">
    <source>
        <dbReference type="Proteomes" id="UP000001294"/>
    </source>
</evidence>
<evidence type="ECO:0000256" key="12">
    <source>
        <dbReference type="PIRNR" id="PIRNR028836"/>
    </source>
</evidence>
<dbReference type="SUPFAM" id="SSF56784">
    <property type="entry name" value="HAD-like"/>
    <property type="match status" value="1"/>
</dbReference>
<keyword evidence="7 12" id="KW-0378">Hydrolase</keyword>
<keyword evidence="10 12" id="KW-0546">Nucleotide metabolism</keyword>
<sequence length="420" mass="47507">MTTRYRVEYALKTHRRDQLIEWIKGLLAVPFVLHSQPTVIFHEEGVKLAAVATATQKRYAEIMHDVELLINDHIHHENANLPGKSKLKLLVPAIGQFFTPLLLEDAFIYQDQRRHISRRRFVAPSFNDVRLTLNTAQLMGLVRSSAISLLTFDGDVTLYEDGCCLVDDDPVLPRLMKLLGQGKKIGIVTAAGYTEPSHYYVRLKGLLDAVRNDTSLTPDQKSGLIVMGGESNFLFRYDQSADHLLTYVPRSEWLLDEMHTWDDKDIEQLLDVAEASLRECVSNLSLPAMVLRKERAVGVYPTKGHKMHREQLEETVLVVQNMVERSDVGKKLPFCAFNGGNDVFIDIGDKSWGVRACQRYFGGIDRSMTLHVGDQFLSAGANDFKARTACTTAWIANPAETVQLLDEIFELEGEYLKQKK</sequence>
<accession>B6QU70</accession>
<comment type="similarity">
    <text evidence="2 12">Belongs to the ISN1 family.</text>
</comment>
<evidence type="ECO:0000256" key="9">
    <source>
        <dbReference type="ARBA" id="ARBA00022842"/>
    </source>
</evidence>
<gene>
    <name evidence="13" type="ORF">PMAA_006560</name>
</gene>
<dbReference type="PANTHER" id="PTHR28213:SF1">
    <property type="entry name" value="IMP-SPECIFIC 5'-NUCLEOTIDASE 1"/>
    <property type="match status" value="1"/>
</dbReference>
<evidence type="ECO:0000256" key="6">
    <source>
        <dbReference type="ARBA" id="ARBA00022741"/>
    </source>
</evidence>
<dbReference type="GO" id="GO:0006190">
    <property type="term" value="P:inosine salvage"/>
    <property type="evidence" value="ECO:0007669"/>
    <property type="project" value="InterPro"/>
</dbReference>
<dbReference type="GO" id="GO:0071590">
    <property type="term" value="P:nicotinamide riboside biosynthetic process"/>
    <property type="evidence" value="ECO:0007669"/>
    <property type="project" value="TreeGrafter"/>
</dbReference>
<dbReference type="EC" id="3.1.3.-" evidence="12"/>
<dbReference type="GO" id="GO:0000287">
    <property type="term" value="F:magnesium ion binding"/>
    <property type="evidence" value="ECO:0007669"/>
    <property type="project" value="InterPro"/>
</dbReference>
<evidence type="ECO:0000256" key="10">
    <source>
        <dbReference type="ARBA" id="ARBA00023080"/>
    </source>
</evidence>
<evidence type="ECO:0000313" key="13">
    <source>
        <dbReference type="EMBL" id="EEA19889.1"/>
    </source>
</evidence>
<dbReference type="Proteomes" id="UP000001294">
    <property type="component" value="Unassembled WGS sequence"/>
</dbReference>
<keyword evidence="5" id="KW-0479">Metal-binding</keyword>